<evidence type="ECO:0000313" key="1">
    <source>
        <dbReference type="EMBL" id="PWN47279.1"/>
    </source>
</evidence>
<accession>A0ACD0NNB7</accession>
<evidence type="ECO:0000313" key="2">
    <source>
        <dbReference type="Proteomes" id="UP000245626"/>
    </source>
</evidence>
<keyword evidence="2" id="KW-1185">Reference proteome</keyword>
<dbReference type="Proteomes" id="UP000245626">
    <property type="component" value="Unassembled WGS sequence"/>
</dbReference>
<reference evidence="1 2" key="1">
    <citation type="journal article" date="2018" name="Mol. Biol. Evol.">
        <title>Broad Genomic Sampling Reveals a Smut Pathogenic Ancestry of the Fungal Clade Ustilaginomycotina.</title>
        <authorList>
            <person name="Kijpornyongpan T."/>
            <person name="Mondo S.J."/>
            <person name="Barry K."/>
            <person name="Sandor L."/>
            <person name="Lee J."/>
            <person name="Lipzen A."/>
            <person name="Pangilinan J."/>
            <person name="LaButti K."/>
            <person name="Hainaut M."/>
            <person name="Henrissat B."/>
            <person name="Grigoriev I.V."/>
            <person name="Spatafora J.W."/>
            <person name="Aime M.C."/>
        </authorList>
    </citation>
    <scope>NUCLEOTIDE SEQUENCE [LARGE SCALE GENOMIC DNA]</scope>
    <source>
        <strain evidence="1 2">SA 807</strain>
    </source>
</reference>
<protein>
    <submittedName>
        <fullName evidence="1">Uncharacterized protein</fullName>
    </submittedName>
</protein>
<dbReference type="EMBL" id="KZ820481">
    <property type="protein sequence ID" value="PWN47279.1"/>
    <property type="molecule type" value="Genomic_DNA"/>
</dbReference>
<gene>
    <name evidence="1" type="ORF">IE53DRAFT_257634</name>
</gene>
<organism evidence="1 2">
    <name type="scientific">Violaceomyces palustris</name>
    <dbReference type="NCBI Taxonomy" id="1673888"/>
    <lineage>
        <taxon>Eukaryota</taxon>
        <taxon>Fungi</taxon>
        <taxon>Dikarya</taxon>
        <taxon>Basidiomycota</taxon>
        <taxon>Ustilaginomycotina</taxon>
        <taxon>Ustilaginomycetes</taxon>
        <taxon>Violaceomycetales</taxon>
        <taxon>Violaceomycetaceae</taxon>
        <taxon>Violaceomyces</taxon>
    </lineage>
</organism>
<proteinExistence type="predicted"/>
<name>A0ACD0NNB7_9BASI</name>
<sequence>MTMNVARTAAPFGNRLTLLADSVGCFPRCNRCNSFSKEGPLSLSLSLSLTFVFIFNILFPPECVLVVHFPLILVFLFLSFLRRETQRFYHDRYQRASEV</sequence>